<name>A0A365QYK3_9BURK</name>
<dbReference type="AlphaFoldDB" id="A0A365QYK3"/>
<protein>
    <submittedName>
        <fullName evidence="1">Uncharacterized protein</fullName>
    </submittedName>
</protein>
<proteinExistence type="predicted"/>
<sequence length="64" mass="7826">MKEKRRTGRRTIDRVREWYRIRGGKRIELATEEAGNKKGRLRVLLPSEVLRIVERRPQRFHRQS</sequence>
<accession>A0A365QYK3</accession>
<keyword evidence="2" id="KW-1185">Reference proteome</keyword>
<evidence type="ECO:0000313" key="1">
    <source>
        <dbReference type="EMBL" id="RBB40745.1"/>
    </source>
</evidence>
<comment type="caution">
    <text evidence="1">The sequence shown here is derived from an EMBL/GenBank/DDBJ whole genome shotgun (WGS) entry which is preliminary data.</text>
</comment>
<dbReference type="Proteomes" id="UP000252458">
    <property type="component" value="Unassembled WGS sequence"/>
</dbReference>
<gene>
    <name evidence="1" type="ORF">DPV79_10215</name>
</gene>
<organism evidence="1 2">
    <name type="scientific">Burkholderia reimsis</name>
    <dbReference type="NCBI Taxonomy" id="2234132"/>
    <lineage>
        <taxon>Bacteria</taxon>
        <taxon>Pseudomonadati</taxon>
        <taxon>Pseudomonadota</taxon>
        <taxon>Betaproteobacteria</taxon>
        <taxon>Burkholderiales</taxon>
        <taxon>Burkholderiaceae</taxon>
        <taxon>Burkholderia</taxon>
    </lineage>
</organism>
<reference evidence="1 2" key="1">
    <citation type="submission" date="2018-06" db="EMBL/GenBank/DDBJ databases">
        <title>Draft genome sequence of Burkholderia reimsis strain BE51 isolated from a French agricultural soil.</title>
        <authorList>
            <person name="Esmaeel Q."/>
        </authorList>
    </citation>
    <scope>NUCLEOTIDE SEQUENCE [LARGE SCALE GENOMIC DNA]</scope>
    <source>
        <strain evidence="1 2">BE51</strain>
    </source>
</reference>
<evidence type="ECO:0000313" key="2">
    <source>
        <dbReference type="Proteomes" id="UP000252458"/>
    </source>
</evidence>
<dbReference type="EMBL" id="QMFZ01000006">
    <property type="protein sequence ID" value="RBB40745.1"/>
    <property type="molecule type" value="Genomic_DNA"/>
</dbReference>